<dbReference type="PANTHER" id="PTHR37610:SF40">
    <property type="entry name" value="OS01G0909600 PROTEIN"/>
    <property type="match status" value="1"/>
</dbReference>
<evidence type="ECO:0000313" key="2">
    <source>
        <dbReference type="EMBL" id="KAL0444679.1"/>
    </source>
</evidence>
<protein>
    <recommendedName>
        <fullName evidence="3">Retrotransposon gag domain-containing protein</fullName>
    </recommendedName>
</protein>
<gene>
    <name evidence="2" type="ORF">Slati_2190600</name>
</gene>
<reference evidence="2" key="1">
    <citation type="submission" date="2020-06" db="EMBL/GenBank/DDBJ databases">
        <authorList>
            <person name="Li T."/>
            <person name="Hu X."/>
            <person name="Zhang T."/>
            <person name="Song X."/>
            <person name="Zhang H."/>
            <person name="Dai N."/>
            <person name="Sheng W."/>
            <person name="Hou X."/>
            <person name="Wei L."/>
        </authorList>
    </citation>
    <scope>NUCLEOTIDE SEQUENCE</scope>
    <source>
        <strain evidence="2">KEN1</strain>
        <tissue evidence="2">Leaf</tissue>
    </source>
</reference>
<dbReference type="AlphaFoldDB" id="A0AAW2WRL6"/>
<organism evidence="2">
    <name type="scientific">Sesamum latifolium</name>
    <dbReference type="NCBI Taxonomy" id="2727402"/>
    <lineage>
        <taxon>Eukaryota</taxon>
        <taxon>Viridiplantae</taxon>
        <taxon>Streptophyta</taxon>
        <taxon>Embryophyta</taxon>
        <taxon>Tracheophyta</taxon>
        <taxon>Spermatophyta</taxon>
        <taxon>Magnoliopsida</taxon>
        <taxon>eudicotyledons</taxon>
        <taxon>Gunneridae</taxon>
        <taxon>Pentapetalae</taxon>
        <taxon>asterids</taxon>
        <taxon>lamiids</taxon>
        <taxon>Lamiales</taxon>
        <taxon>Pedaliaceae</taxon>
        <taxon>Sesamum</taxon>
    </lineage>
</organism>
<evidence type="ECO:0008006" key="3">
    <source>
        <dbReference type="Google" id="ProtNLM"/>
    </source>
</evidence>
<reference evidence="2" key="2">
    <citation type="journal article" date="2024" name="Plant">
        <title>Genomic evolution and insights into agronomic trait innovations of Sesamum species.</title>
        <authorList>
            <person name="Miao H."/>
            <person name="Wang L."/>
            <person name="Qu L."/>
            <person name="Liu H."/>
            <person name="Sun Y."/>
            <person name="Le M."/>
            <person name="Wang Q."/>
            <person name="Wei S."/>
            <person name="Zheng Y."/>
            <person name="Lin W."/>
            <person name="Duan Y."/>
            <person name="Cao H."/>
            <person name="Xiong S."/>
            <person name="Wang X."/>
            <person name="Wei L."/>
            <person name="Li C."/>
            <person name="Ma Q."/>
            <person name="Ju M."/>
            <person name="Zhao R."/>
            <person name="Li G."/>
            <person name="Mu C."/>
            <person name="Tian Q."/>
            <person name="Mei H."/>
            <person name="Zhang T."/>
            <person name="Gao T."/>
            <person name="Zhang H."/>
        </authorList>
    </citation>
    <scope>NUCLEOTIDE SEQUENCE</scope>
    <source>
        <strain evidence="2">KEN1</strain>
    </source>
</reference>
<feature type="region of interest" description="Disordered" evidence="1">
    <location>
        <begin position="1"/>
        <end position="23"/>
    </location>
</feature>
<comment type="caution">
    <text evidence="2">The sequence shown here is derived from an EMBL/GenBank/DDBJ whole genome shotgun (WGS) entry which is preliminary data.</text>
</comment>
<name>A0AAW2WRL6_9LAMI</name>
<dbReference type="PANTHER" id="PTHR37610">
    <property type="entry name" value="CCHC-TYPE DOMAIN-CONTAINING PROTEIN"/>
    <property type="match status" value="1"/>
</dbReference>
<accession>A0AAW2WRL6</accession>
<proteinExistence type="predicted"/>
<evidence type="ECO:0000256" key="1">
    <source>
        <dbReference type="SAM" id="MobiDB-lite"/>
    </source>
</evidence>
<feature type="compositionally biased region" description="Polar residues" evidence="1">
    <location>
        <begin position="7"/>
        <end position="22"/>
    </location>
</feature>
<sequence length="182" mass="20488">MEHAVASENTTCSTGGSSTEMNQSEKDALTKMKLGFIDGSFPQLAIGSPNFEQWRRVDLIFTSWIWNSISKDIVEAFRYSASSRELWLALQRRYGRSNGPMIFQIERDITSVSQRDLSLTAYLTKLTKLWNELICLVPPPRCTCGACTCGVNKAITDQTASSQLMQFLMVYTKAMTANTVRY</sequence>
<dbReference type="EMBL" id="JACGWN010000007">
    <property type="protein sequence ID" value="KAL0444679.1"/>
    <property type="molecule type" value="Genomic_DNA"/>
</dbReference>